<dbReference type="CAZy" id="GT4">
    <property type="family name" value="Glycosyltransferase Family 4"/>
</dbReference>
<reference evidence="3 4" key="1">
    <citation type="journal article" date="2010" name="Stand. Genomic Sci.">
        <title>Complete genome sequence of Coraliomargarita akajimensis type strain (04OKA010-24).</title>
        <authorList>
            <person name="Mavromatis K."/>
            <person name="Abt B."/>
            <person name="Brambilla E."/>
            <person name="Lapidus A."/>
            <person name="Copeland A."/>
            <person name="Deshpande S."/>
            <person name="Nolan M."/>
            <person name="Lucas S."/>
            <person name="Tice H."/>
            <person name="Cheng J.F."/>
            <person name="Han C."/>
            <person name="Detter J.C."/>
            <person name="Woyke T."/>
            <person name="Goodwin L."/>
            <person name="Pitluck S."/>
            <person name="Held B."/>
            <person name="Brettin T."/>
            <person name="Tapia R."/>
            <person name="Ivanova N."/>
            <person name="Mikhailova N."/>
            <person name="Pati A."/>
            <person name="Liolios K."/>
            <person name="Chen A."/>
            <person name="Palaniappan K."/>
            <person name="Land M."/>
            <person name="Hauser L."/>
            <person name="Chang Y.J."/>
            <person name="Jeffries C.D."/>
            <person name="Rohde M."/>
            <person name="Goker M."/>
            <person name="Bristow J."/>
            <person name="Eisen J.A."/>
            <person name="Markowitz V."/>
            <person name="Hugenholtz P."/>
            <person name="Klenk H.P."/>
            <person name="Kyrpides N.C."/>
        </authorList>
    </citation>
    <scope>NUCLEOTIDE SEQUENCE [LARGE SCALE GENOMIC DNA]</scope>
    <source>
        <strain evidence="4">DSM 45221 / IAM 15411 / JCM 23193 / KCTC 12865</strain>
    </source>
</reference>
<dbReference type="PANTHER" id="PTHR45947:SF3">
    <property type="entry name" value="SULFOQUINOVOSYL TRANSFERASE SQD2"/>
    <property type="match status" value="1"/>
</dbReference>
<name>D5ENC6_CORAD</name>
<dbReference type="OrthoDB" id="9795068at2"/>
<organism evidence="3 4">
    <name type="scientific">Coraliomargarita akajimensis (strain DSM 45221 / IAM 15411 / JCM 23193 / KCTC 12865 / 04OKA010-24)</name>
    <dbReference type="NCBI Taxonomy" id="583355"/>
    <lineage>
        <taxon>Bacteria</taxon>
        <taxon>Pseudomonadati</taxon>
        <taxon>Verrucomicrobiota</taxon>
        <taxon>Opitutia</taxon>
        <taxon>Puniceicoccales</taxon>
        <taxon>Coraliomargaritaceae</taxon>
        <taxon>Coraliomargarita</taxon>
    </lineage>
</organism>
<dbReference type="PANTHER" id="PTHR45947">
    <property type="entry name" value="SULFOQUINOVOSYL TRANSFERASE SQD2"/>
    <property type="match status" value="1"/>
</dbReference>
<dbReference type="EMBL" id="CP001998">
    <property type="protein sequence ID" value="ADE55402.1"/>
    <property type="molecule type" value="Genomic_DNA"/>
</dbReference>
<evidence type="ECO:0000259" key="2">
    <source>
        <dbReference type="Pfam" id="PF13439"/>
    </source>
</evidence>
<gene>
    <name evidence="3" type="ordered locus">Caka_2386</name>
</gene>
<evidence type="ECO:0000313" key="4">
    <source>
        <dbReference type="Proteomes" id="UP000000925"/>
    </source>
</evidence>
<evidence type="ECO:0000313" key="3">
    <source>
        <dbReference type="EMBL" id="ADE55402.1"/>
    </source>
</evidence>
<dbReference type="InterPro" id="IPR028098">
    <property type="entry name" value="Glyco_trans_4-like_N"/>
</dbReference>
<feature type="domain" description="Glycosyltransferase subfamily 4-like N-terminal" evidence="2">
    <location>
        <begin position="71"/>
        <end position="185"/>
    </location>
</feature>
<dbReference type="AlphaFoldDB" id="D5ENC6"/>
<sequence>MDSSSKRVQIQSSIQETAASLSPAQNVRVAFFSDSLPERNGTGAYYHDLAGQLGPEVEALEIFQPLHRKQGNPLLSLPMPGDPMQRLVTPNIFRISKGYKALKPHVVIAITPGPFGLLGLLHAKRSGAKFISAFHTDFEQLARIYWNAFSRTIVNGYLRNANRVLCKNSLTVLINNSNLQKDVEELGAKSVEVMGTPLQPAFLDRPIKPAPETIQRICFAGRLAAEKNVDQIIEASKAFPQIEFVIGGDGPLRKSLEASAEGLQNVRFTGWLSREELIDVLDQSSFLLLPSKLETFGSVALEAMARGRPALVSSNAGIHDWALLKDGLFALDQEEGLTSTIQRLIDLPSETWQNKAMICRRAAEQLNRETVLQWAEVLAKYADTE</sequence>
<dbReference type="InterPro" id="IPR050194">
    <property type="entry name" value="Glycosyltransferase_grp1"/>
</dbReference>
<dbReference type="STRING" id="583355.Caka_2386"/>
<protein>
    <submittedName>
        <fullName evidence="3">Glycosyl transferase group 1</fullName>
    </submittedName>
</protein>
<accession>D5ENC6</accession>
<dbReference type="Pfam" id="PF00534">
    <property type="entry name" value="Glycos_transf_1"/>
    <property type="match status" value="1"/>
</dbReference>
<dbReference type="GO" id="GO:0016757">
    <property type="term" value="F:glycosyltransferase activity"/>
    <property type="evidence" value="ECO:0007669"/>
    <property type="project" value="InterPro"/>
</dbReference>
<dbReference type="InterPro" id="IPR001296">
    <property type="entry name" value="Glyco_trans_1"/>
</dbReference>
<dbReference type="Proteomes" id="UP000000925">
    <property type="component" value="Chromosome"/>
</dbReference>
<proteinExistence type="predicted"/>
<dbReference type="Pfam" id="PF13439">
    <property type="entry name" value="Glyco_transf_4"/>
    <property type="match status" value="1"/>
</dbReference>
<dbReference type="eggNOG" id="COG0438">
    <property type="taxonomic scope" value="Bacteria"/>
</dbReference>
<keyword evidence="3" id="KW-0808">Transferase</keyword>
<dbReference type="RefSeq" id="WP_013044124.1">
    <property type="nucleotide sequence ID" value="NC_014008.1"/>
</dbReference>
<dbReference type="Gene3D" id="3.40.50.2000">
    <property type="entry name" value="Glycogen Phosphorylase B"/>
    <property type="match status" value="2"/>
</dbReference>
<evidence type="ECO:0000259" key="1">
    <source>
        <dbReference type="Pfam" id="PF00534"/>
    </source>
</evidence>
<dbReference type="SUPFAM" id="SSF53756">
    <property type="entry name" value="UDP-Glycosyltransferase/glycogen phosphorylase"/>
    <property type="match status" value="1"/>
</dbReference>
<dbReference type="KEGG" id="caa:Caka_2386"/>
<dbReference type="HOGENOM" id="CLU_717111_0_0_0"/>
<keyword evidence="4" id="KW-1185">Reference proteome</keyword>
<feature type="domain" description="Glycosyl transferase family 1" evidence="1">
    <location>
        <begin position="205"/>
        <end position="322"/>
    </location>
</feature>